<protein>
    <submittedName>
        <fullName evidence="4">NADPH:quinone reductase-like Zn-dependent oxidoreductase</fullName>
    </submittedName>
</protein>
<organism evidence="4 5">
    <name type="scientific">Nitrospirillum amazonense</name>
    <dbReference type="NCBI Taxonomy" id="28077"/>
    <lineage>
        <taxon>Bacteria</taxon>
        <taxon>Pseudomonadati</taxon>
        <taxon>Pseudomonadota</taxon>
        <taxon>Alphaproteobacteria</taxon>
        <taxon>Rhodospirillales</taxon>
        <taxon>Azospirillaceae</taxon>
        <taxon>Nitrospirillum</taxon>
    </lineage>
</organism>
<dbReference type="Proteomes" id="UP000320516">
    <property type="component" value="Unassembled WGS sequence"/>
</dbReference>
<keyword evidence="2" id="KW-0560">Oxidoreductase</keyword>
<gene>
    <name evidence="4" type="ORF">FBZ87_10170</name>
</gene>
<dbReference type="Gene3D" id="3.40.50.720">
    <property type="entry name" value="NAD(P)-binding Rossmann-like Domain"/>
    <property type="match status" value="1"/>
</dbReference>
<dbReference type="RefSeq" id="WP_145608247.1">
    <property type="nucleotide sequence ID" value="NZ_VITV01000001.1"/>
</dbReference>
<dbReference type="PANTHER" id="PTHR48106">
    <property type="entry name" value="QUINONE OXIDOREDUCTASE PIG3-RELATED"/>
    <property type="match status" value="1"/>
</dbReference>
<dbReference type="InterPro" id="IPR020843">
    <property type="entry name" value="ER"/>
</dbReference>
<name>A0A560KGL0_9PROT</name>
<dbReference type="EMBL" id="VITV01000001">
    <property type="protein sequence ID" value="TWB82367.1"/>
    <property type="molecule type" value="Genomic_DNA"/>
</dbReference>
<dbReference type="GO" id="GO:0016651">
    <property type="term" value="F:oxidoreductase activity, acting on NAD(P)H"/>
    <property type="evidence" value="ECO:0007669"/>
    <property type="project" value="TreeGrafter"/>
</dbReference>
<comment type="caution">
    <text evidence="4">The sequence shown here is derived from an EMBL/GenBank/DDBJ whole genome shotgun (WGS) entry which is preliminary data.</text>
</comment>
<evidence type="ECO:0000313" key="4">
    <source>
        <dbReference type="EMBL" id="TWB82367.1"/>
    </source>
</evidence>
<dbReference type="InterPro" id="IPR011032">
    <property type="entry name" value="GroES-like_sf"/>
</dbReference>
<proteinExistence type="predicted"/>
<dbReference type="Pfam" id="PF13602">
    <property type="entry name" value="ADH_zinc_N_2"/>
    <property type="match status" value="1"/>
</dbReference>
<evidence type="ECO:0000256" key="1">
    <source>
        <dbReference type="ARBA" id="ARBA00022857"/>
    </source>
</evidence>
<dbReference type="InterPro" id="IPR013154">
    <property type="entry name" value="ADH-like_N"/>
</dbReference>
<accession>A0A560KGL0</accession>
<dbReference type="Gene3D" id="3.90.180.10">
    <property type="entry name" value="Medium-chain alcohol dehydrogenases, catalytic domain"/>
    <property type="match status" value="1"/>
</dbReference>
<dbReference type="SUPFAM" id="SSF51735">
    <property type="entry name" value="NAD(P)-binding Rossmann-fold domains"/>
    <property type="match status" value="1"/>
</dbReference>
<reference evidence="4 5" key="1">
    <citation type="submission" date="2019-06" db="EMBL/GenBank/DDBJ databases">
        <title>Genomic Encyclopedia of Type Strains, Phase IV (KMG-V): Genome sequencing to study the core and pangenomes of soil and plant-associated prokaryotes.</title>
        <authorList>
            <person name="Whitman W."/>
        </authorList>
    </citation>
    <scope>NUCLEOTIDE SEQUENCE [LARGE SCALE GENOMIC DNA]</scope>
    <source>
        <strain evidence="4 5">BR 12005</strain>
    </source>
</reference>
<dbReference type="SMART" id="SM00829">
    <property type="entry name" value="PKS_ER"/>
    <property type="match status" value="1"/>
</dbReference>
<evidence type="ECO:0000313" key="5">
    <source>
        <dbReference type="Proteomes" id="UP000320516"/>
    </source>
</evidence>
<evidence type="ECO:0000259" key="3">
    <source>
        <dbReference type="SMART" id="SM00829"/>
    </source>
</evidence>
<dbReference type="InterPro" id="IPR036291">
    <property type="entry name" value="NAD(P)-bd_dom_sf"/>
</dbReference>
<feature type="domain" description="Enoyl reductase (ER)" evidence="3">
    <location>
        <begin position="10"/>
        <end position="323"/>
    </location>
</feature>
<dbReference type="GO" id="GO:0070402">
    <property type="term" value="F:NADPH binding"/>
    <property type="evidence" value="ECO:0007669"/>
    <property type="project" value="TreeGrafter"/>
</dbReference>
<dbReference type="AlphaFoldDB" id="A0A560KGL0"/>
<dbReference type="PANTHER" id="PTHR48106:SF18">
    <property type="entry name" value="QUINONE OXIDOREDUCTASE PIG3"/>
    <property type="match status" value="1"/>
</dbReference>
<keyword evidence="1" id="KW-0521">NADP</keyword>
<sequence length="326" mass="34168">MKAIVIKQYGGPEVLAIEERPDPVARAGHVLIEVKAFGLNHAEIYFRRGAWGEVAEISGIECAGLVRSDPSGQFRPGQTVVGLVGGMGRSLNGSYAELTLVPVSNVVAVETDLSWEDLAALPESYATAWSAIISILKLKRGQTLVIRGATSALGQAAVNIAADLGVLAIGTTRRYARAGLIEAAGAHAAMIEGPELSTTLRREHKDGVDAVLDIVGNSTVLDSLAMLKRDGEVCLIGFLGGGEPLSLQPVFNIPSGRRLSVFASALVLGGSEFPLSEVPFQSLIDKATSGAYRATPAHVFGFDDIREAHSLMESGDAKGKIVVSLG</sequence>
<dbReference type="Pfam" id="PF08240">
    <property type="entry name" value="ADH_N"/>
    <property type="match status" value="1"/>
</dbReference>
<evidence type="ECO:0000256" key="2">
    <source>
        <dbReference type="ARBA" id="ARBA00023002"/>
    </source>
</evidence>
<dbReference type="SUPFAM" id="SSF50129">
    <property type="entry name" value="GroES-like"/>
    <property type="match status" value="1"/>
</dbReference>